<sequence>MVSVLAPLLSSLKNLVQRMATMTNKPKKLSKRIL</sequence>
<evidence type="ECO:0000313" key="1">
    <source>
        <dbReference type="EMBL" id="KHJ80972.1"/>
    </source>
</evidence>
<name>A0A0B1SBP5_OESDE</name>
<accession>A0A0B1SBP5</accession>
<keyword evidence="2" id="KW-1185">Reference proteome</keyword>
<dbReference type="EMBL" id="KN596012">
    <property type="protein sequence ID" value="KHJ80972.1"/>
    <property type="molecule type" value="Genomic_DNA"/>
</dbReference>
<proteinExistence type="predicted"/>
<protein>
    <submittedName>
        <fullName evidence="1">Uncharacterized protein</fullName>
    </submittedName>
</protein>
<evidence type="ECO:0000313" key="2">
    <source>
        <dbReference type="Proteomes" id="UP000053660"/>
    </source>
</evidence>
<dbReference type="AlphaFoldDB" id="A0A0B1SBP5"/>
<dbReference type="Proteomes" id="UP000053660">
    <property type="component" value="Unassembled WGS sequence"/>
</dbReference>
<gene>
    <name evidence="1" type="ORF">OESDEN_19347</name>
</gene>
<reference evidence="1 2" key="1">
    <citation type="submission" date="2014-03" db="EMBL/GenBank/DDBJ databases">
        <title>Draft genome of the hookworm Oesophagostomum dentatum.</title>
        <authorList>
            <person name="Mitreva M."/>
        </authorList>
    </citation>
    <scope>NUCLEOTIDE SEQUENCE [LARGE SCALE GENOMIC DNA]</scope>
    <source>
        <strain evidence="1 2">OD-Hann</strain>
    </source>
</reference>
<organism evidence="1 2">
    <name type="scientific">Oesophagostomum dentatum</name>
    <name type="common">Nodular worm</name>
    <dbReference type="NCBI Taxonomy" id="61180"/>
    <lineage>
        <taxon>Eukaryota</taxon>
        <taxon>Metazoa</taxon>
        <taxon>Ecdysozoa</taxon>
        <taxon>Nematoda</taxon>
        <taxon>Chromadorea</taxon>
        <taxon>Rhabditida</taxon>
        <taxon>Rhabditina</taxon>
        <taxon>Rhabditomorpha</taxon>
        <taxon>Strongyloidea</taxon>
        <taxon>Strongylidae</taxon>
        <taxon>Oesophagostomum</taxon>
    </lineage>
</organism>